<evidence type="ECO:0008006" key="8">
    <source>
        <dbReference type="Google" id="ProtNLM"/>
    </source>
</evidence>
<evidence type="ECO:0000256" key="2">
    <source>
        <dbReference type="ARBA" id="ARBA00022658"/>
    </source>
</evidence>
<dbReference type="InterPro" id="IPR027007">
    <property type="entry name" value="C2_DOCK-type_domain"/>
</dbReference>
<dbReference type="InterPro" id="IPR046769">
    <property type="entry name" value="DOCKER_Lobe_A"/>
</dbReference>
<feature type="compositionally biased region" description="Low complexity" evidence="4">
    <location>
        <begin position="412"/>
        <end position="432"/>
    </location>
</feature>
<comment type="similarity">
    <text evidence="3">Belongs to the DOCK family.</text>
</comment>
<feature type="region of interest" description="Disordered" evidence="4">
    <location>
        <begin position="498"/>
        <end position="549"/>
    </location>
</feature>
<sequence>MPLLRDGRLSTGDYNLPICLDRLPASYGYLSPDVALPNVRWLDGHKPVFSVSLKAISTVHPQDEHLERFFVAVNSLSSMDRKKPPASEAALIAAAQARPEPMVAFLYNVLDKLIALIANRPYSESLSSACFETMGQLVKICTMLLDSCLDMHGRSALLTSYVHYYKIAMKGLPVWSLEIARAAPKSSPCVPESKARSQLCKDMAAEKNKPGSPETQKLYHIIGAVLTPLPRSSLSPSVKDMEKLSANHQRVPSEAVPSTSNKAVHEELVELWVRSGGCAREMAFLNAWFFLELMAKSMAEYLSMTGRLYLTRRSRFSDRFVKALDSLSAATIAEVITRLGKDPRQAIRYATAGSLPFGRSRSRSEDCRYSCIGEPAATTLMLLKMDFVRIVSSHEHFVILNLPFGPPHSAPSSTSSSSIGLSSGTGSSTLQLQPLSPESISITSRAISLIHNLLSAHEADSRLTDPMIRARIAALYLPLVTIVLDVAGQIHDPFANSTGSIRFSKEDKHRSSSSPGVNPKVALAIAGIGSAPSPPRTPTELNNNKPERGKTMLSLELSRQVPDIYRNSPDGSWVGLPTSSFQLLACFCWVLKNVETSALRHWVRELPPTRLTQLLNILQLCVSCFEYKGGQVPDSENGSTDPDETLTECVVTRRDGVKWRIGPPSARGMYEDETLLEAALCTEVVLCVLDTLETIIRVISMPSSDHLHFALPMVLRGVMHMLACNQSVQALECIFVSQRTLVKKFPDMIFEQEAEQCGELCLQLLRHCASRLPAVRSQAAASLYLLMRESFESGSRLARVKMQITMSLSTLVSNATKEGVWLNEDCLRRSLKTVLTYSETDANTDPHTRANSSFSEQVKDLVFNIHMILSDTVKLKEFANDFEMTIDLMYRVAKGYQTNPDLRLAWLLNMASRHADRELYCEAGQCMLHAAALAAEYIAMTTSDGFMPRGAVDFEHISDNILEESAVSDEVLSPNEEGICESRHFTAAGLVNLVEKCAAFFEKAHMYEMMPDVFHIVEPIIREWRDYRRLSTIYARISEALARIEPSVPMLEDSAEIWTSPLM</sequence>
<dbReference type="PROSITE" id="PS51651">
    <property type="entry name" value="DOCKER"/>
    <property type="match status" value="1"/>
</dbReference>
<feature type="region of interest" description="Disordered" evidence="4">
    <location>
        <begin position="411"/>
        <end position="432"/>
    </location>
</feature>
<proteinExistence type="inferred from homology"/>
<protein>
    <recommendedName>
        <fullName evidence="8">DOCKER domain-containing protein</fullName>
    </recommendedName>
</protein>
<evidence type="ECO:0000256" key="1">
    <source>
        <dbReference type="ARBA" id="ARBA00022553"/>
    </source>
</evidence>
<feature type="domain" description="C2 DOCK-type" evidence="5">
    <location>
        <begin position="1"/>
        <end position="56"/>
    </location>
</feature>
<dbReference type="EMBL" id="UZAH01032206">
    <property type="protein sequence ID" value="VDP20372.1"/>
    <property type="molecule type" value="Genomic_DNA"/>
</dbReference>
<dbReference type="AlphaFoldDB" id="A0A3P8B1X7"/>
<keyword evidence="2" id="KW-0344">Guanine-nucleotide releasing factor</keyword>
<dbReference type="InterPro" id="IPR016024">
    <property type="entry name" value="ARM-type_fold"/>
</dbReference>
<gene>
    <name evidence="7" type="ORF">HPBE_LOCUS20508</name>
</gene>
<dbReference type="OrthoDB" id="47328at2759"/>
<dbReference type="Gene3D" id="1.25.40.410">
    <property type="match status" value="1"/>
</dbReference>
<dbReference type="InterPro" id="IPR027357">
    <property type="entry name" value="DOCKER_dom"/>
</dbReference>
<evidence type="ECO:0000256" key="3">
    <source>
        <dbReference type="PROSITE-ProRule" id="PRU00983"/>
    </source>
</evidence>
<feature type="domain" description="DOCKER" evidence="6">
    <location>
        <begin position="894"/>
        <end position="1063"/>
    </location>
</feature>
<reference evidence="7" key="1">
    <citation type="submission" date="2018-11" db="EMBL/GenBank/DDBJ databases">
        <authorList>
            <consortium name="Pathogen Informatics"/>
        </authorList>
    </citation>
    <scope>NUCLEOTIDE SEQUENCE [LARGE SCALE GENOMIC DNA]</scope>
</reference>
<keyword evidence="1" id="KW-0597">Phosphoprotein</keyword>
<dbReference type="GO" id="GO:0007264">
    <property type="term" value="P:small GTPase-mediated signal transduction"/>
    <property type="evidence" value="ECO:0007669"/>
    <property type="project" value="InterPro"/>
</dbReference>
<dbReference type="PANTHER" id="PTHR23317:SF76">
    <property type="entry name" value="LD20667P"/>
    <property type="match status" value="1"/>
</dbReference>
<name>A0A3P8B1X7_HELPZ</name>
<evidence type="ECO:0000259" key="5">
    <source>
        <dbReference type="PROSITE" id="PS51650"/>
    </source>
</evidence>
<dbReference type="InterPro" id="IPR026791">
    <property type="entry name" value="DOCK"/>
</dbReference>
<accession>A0A3P8B1X7</accession>
<dbReference type="GO" id="GO:0005085">
    <property type="term" value="F:guanyl-nucleotide exchange factor activity"/>
    <property type="evidence" value="ECO:0007669"/>
    <property type="project" value="UniProtKB-KW"/>
</dbReference>
<dbReference type="PANTHER" id="PTHR23317">
    <property type="entry name" value="DEDICATOR OF CYTOKINESIS DOCK"/>
    <property type="match status" value="1"/>
</dbReference>
<organism evidence="7">
    <name type="scientific">Heligmosomoides polygyrus</name>
    <name type="common">Parasitic roundworm</name>
    <dbReference type="NCBI Taxonomy" id="6339"/>
    <lineage>
        <taxon>Eukaryota</taxon>
        <taxon>Metazoa</taxon>
        <taxon>Ecdysozoa</taxon>
        <taxon>Nematoda</taxon>
        <taxon>Chromadorea</taxon>
        <taxon>Rhabditida</taxon>
        <taxon>Rhabditina</taxon>
        <taxon>Rhabditomorpha</taxon>
        <taxon>Strongyloidea</taxon>
        <taxon>Heligmosomidae</taxon>
        <taxon>Heligmosomoides</taxon>
    </lineage>
</organism>
<dbReference type="InterPro" id="IPR043161">
    <property type="entry name" value="DOCK_C_lobe_A"/>
</dbReference>
<evidence type="ECO:0000256" key="4">
    <source>
        <dbReference type="SAM" id="MobiDB-lite"/>
    </source>
</evidence>
<feature type="non-terminal residue" evidence="7">
    <location>
        <position position="1063"/>
    </location>
</feature>
<evidence type="ECO:0000313" key="7">
    <source>
        <dbReference type="EMBL" id="VDP20372.1"/>
    </source>
</evidence>
<evidence type="ECO:0000259" key="6">
    <source>
        <dbReference type="PROSITE" id="PS51651"/>
    </source>
</evidence>
<dbReference type="SUPFAM" id="SSF48371">
    <property type="entry name" value="ARM repeat"/>
    <property type="match status" value="1"/>
</dbReference>
<dbReference type="PROSITE" id="PS51650">
    <property type="entry name" value="C2_DOCK"/>
    <property type="match status" value="1"/>
</dbReference>
<dbReference type="Pfam" id="PF06920">
    <property type="entry name" value="DHR-2_Lobe_A"/>
    <property type="match status" value="1"/>
</dbReference>